<dbReference type="Pfam" id="PF10148">
    <property type="entry name" value="SCHIP-1_C"/>
    <property type="match status" value="1"/>
</dbReference>
<evidence type="ECO:0000313" key="6">
    <source>
        <dbReference type="Proteomes" id="UP001186944"/>
    </source>
</evidence>
<feature type="domain" description="Schwannomin interacting protein 1 C-terminal" evidence="4">
    <location>
        <begin position="175"/>
        <end position="395"/>
    </location>
</feature>
<sequence>MKLLNILTSAGQSLRKKNSEYEEEARPEVQPQETMIDNVEPLNLDFSERDLIPYPDYSEKSFPFYKTKCKSESEIDDKLKITSKLLENDDDMISSHCSEKFIDSLEDDEFFDDFDEFDGGLSTRLNFSSNPEFSRLYFDSGSVENSPKLKKKIQFETIVKPLEDKNDNYIVPKAQRNDREEIRKKLAMASDVEEDCFSDDKSYRKTSSRALTGKNLQICFMNEDQDQTTEVPESSASTSISAEVKTKTEPVKTGKPNTKSKPESSVNEKKPHEEGDEDFFKKQARLQREARAALAQASTMAHMQLEVERQQKKKSPIAEIVGIPYIGDNRRQRVGLKLMYEMNVAQLQVVVNDLHTQIENLNEELVKLLMERDELHMSQDSMLVDIEDLSRRAEETAVRVNAKQVREHSKS</sequence>
<accession>A0AA88YDV6</accession>
<protein>
    <recommendedName>
        <fullName evidence="4">Schwannomin interacting protein 1 C-terminal domain-containing protein</fullName>
    </recommendedName>
</protein>
<organism evidence="5 6">
    <name type="scientific">Pinctada imbricata</name>
    <name type="common">Atlantic pearl-oyster</name>
    <name type="synonym">Pinctada martensii</name>
    <dbReference type="NCBI Taxonomy" id="66713"/>
    <lineage>
        <taxon>Eukaryota</taxon>
        <taxon>Metazoa</taxon>
        <taxon>Spiralia</taxon>
        <taxon>Lophotrochozoa</taxon>
        <taxon>Mollusca</taxon>
        <taxon>Bivalvia</taxon>
        <taxon>Autobranchia</taxon>
        <taxon>Pteriomorphia</taxon>
        <taxon>Pterioida</taxon>
        <taxon>Pterioidea</taxon>
        <taxon>Pteriidae</taxon>
        <taxon>Pinctada</taxon>
    </lineage>
</organism>
<reference evidence="5" key="1">
    <citation type="submission" date="2019-08" db="EMBL/GenBank/DDBJ databases">
        <title>The improved chromosome-level genome for the pearl oyster Pinctada fucata martensii using PacBio sequencing and Hi-C.</title>
        <authorList>
            <person name="Zheng Z."/>
        </authorList>
    </citation>
    <scope>NUCLEOTIDE SEQUENCE</scope>
    <source>
        <strain evidence="5">ZZ-2019</strain>
        <tissue evidence="5">Adductor muscle</tissue>
    </source>
</reference>
<dbReference type="GO" id="GO:0035332">
    <property type="term" value="P:positive regulation of hippo signaling"/>
    <property type="evidence" value="ECO:0007669"/>
    <property type="project" value="TreeGrafter"/>
</dbReference>
<dbReference type="GO" id="GO:0005886">
    <property type="term" value="C:plasma membrane"/>
    <property type="evidence" value="ECO:0007669"/>
    <property type="project" value="TreeGrafter"/>
</dbReference>
<dbReference type="PANTHER" id="PTHR13103">
    <property type="entry name" value="SCHWANNOMIN INTERACTING PROTEIN 1"/>
    <property type="match status" value="1"/>
</dbReference>
<feature type="coiled-coil region" evidence="2">
    <location>
        <begin position="344"/>
        <end position="378"/>
    </location>
</feature>
<evidence type="ECO:0000256" key="2">
    <source>
        <dbReference type="SAM" id="Coils"/>
    </source>
</evidence>
<dbReference type="Proteomes" id="UP001186944">
    <property type="component" value="Unassembled WGS sequence"/>
</dbReference>
<name>A0AA88YDV6_PINIB</name>
<keyword evidence="6" id="KW-1185">Reference proteome</keyword>
<evidence type="ECO:0000256" key="1">
    <source>
        <dbReference type="ARBA" id="ARBA00023054"/>
    </source>
</evidence>
<feature type="region of interest" description="Disordered" evidence="3">
    <location>
        <begin position="225"/>
        <end position="278"/>
    </location>
</feature>
<dbReference type="PANTHER" id="PTHR13103:SF2">
    <property type="entry name" value="IQCJ-SCHIP1 READTHROUGH TRANSCRIPT PROTEIN-RELATED"/>
    <property type="match status" value="1"/>
</dbReference>
<dbReference type="GO" id="GO:0030054">
    <property type="term" value="C:cell junction"/>
    <property type="evidence" value="ECO:0007669"/>
    <property type="project" value="TreeGrafter"/>
</dbReference>
<dbReference type="EMBL" id="VSWD01000008">
    <property type="protein sequence ID" value="KAK3094716.1"/>
    <property type="molecule type" value="Genomic_DNA"/>
</dbReference>
<feature type="compositionally biased region" description="Basic and acidic residues" evidence="3">
    <location>
        <begin position="260"/>
        <end position="278"/>
    </location>
</feature>
<gene>
    <name evidence="5" type="ORF">FSP39_005373</name>
</gene>
<comment type="caution">
    <text evidence="5">The sequence shown here is derived from an EMBL/GenBank/DDBJ whole genome shotgun (WGS) entry which is preliminary data.</text>
</comment>
<proteinExistence type="predicted"/>
<feature type="compositionally biased region" description="Polar residues" evidence="3">
    <location>
        <begin position="228"/>
        <end position="241"/>
    </location>
</feature>
<dbReference type="InterPro" id="IPR015649">
    <property type="entry name" value="SCHIP_1_C"/>
</dbReference>
<evidence type="ECO:0000259" key="4">
    <source>
        <dbReference type="Pfam" id="PF10148"/>
    </source>
</evidence>
<evidence type="ECO:0000313" key="5">
    <source>
        <dbReference type="EMBL" id="KAK3094716.1"/>
    </source>
</evidence>
<keyword evidence="1 2" id="KW-0175">Coiled coil</keyword>
<dbReference type="InterPro" id="IPR039045">
    <property type="entry name" value="SCHIP_1"/>
</dbReference>
<dbReference type="AlphaFoldDB" id="A0AA88YDV6"/>
<evidence type="ECO:0000256" key="3">
    <source>
        <dbReference type="SAM" id="MobiDB-lite"/>
    </source>
</evidence>